<feature type="compositionally biased region" description="Basic and acidic residues" evidence="1">
    <location>
        <begin position="96"/>
        <end position="106"/>
    </location>
</feature>
<keyword evidence="3" id="KW-1185">Reference proteome</keyword>
<dbReference type="HOGENOM" id="CLU_1285030_0_0_1"/>
<feature type="compositionally biased region" description="Low complexity" evidence="1">
    <location>
        <begin position="168"/>
        <end position="179"/>
    </location>
</feature>
<evidence type="ECO:0000256" key="1">
    <source>
        <dbReference type="SAM" id="MobiDB-lite"/>
    </source>
</evidence>
<evidence type="ECO:0000313" key="2">
    <source>
        <dbReference type="EnsemblPlants" id="OGLUM01G33700.1"/>
    </source>
</evidence>
<sequence length="215" mass="22213">MKAAYRSAAPRSRKRRRRADPVASVLWSGQARLGRTVACGSIASRARERRQRADLPDSARLRRAGSSGHGGGSCDNDDGHGGCDDDNDGRLGWSGRSERAKREEAGRPASSAGMLVSARGEGGGEEAGERAERVEAGAAPLPSSVVAPRATSPPRREALISAGEHAGLPASSLSARPLLSSPPPSRHVPHSAPLSRAALVSAAKHAEGASCVLCH</sequence>
<dbReference type="EnsemblPlants" id="OGLUM01G33700.1">
    <property type="protein sequence ID" value="OGLUM01G33700.1"/>
    <property type="gene ID" value="OGLUM01G33700"/>
</dbReference>
<organism evidence="2">
    <name type="scientific">Oryza glumipatula</name>
    <dbReference type="NCBI Taxonomy" id="40148"/>
    <lineage>
        <taxon>Eukaryota</taxon>
        <taxon>Viridiplantae</taxon>
        <taxon>Streptophyta</taxon>
        <taxon>Embryophyta</taxon>
        <taxon>Tracheophyta</taxon>
        <taxon>Spermatophyta</taxon>
        <taxon>Magnoliopsida</taxon>
        <taxon>Liliopsida</taxon>
        <taxon>Poales</taxon>
        <taxon>Poaceae</taxon>
        <taxon>BOP clade</taxon>
        <taxon>Oryzoideae</taxon>
        <taxon>Oryzeae</taxon>
        <taxon>Oryzinae</taxon>
        <taxon>Oryza</taxon>
    </lineage>
</organism>
<evidence type="ECO:0000313" key="3">
    <source>
        <dbReference type="Proteomes" id="UP000026961"/>
    </source>
</evidence>
<reference evidence="2" key="1">
    <citation type="submission" date="2013-08" db="EMBL/GenBank/DDBJ databases">
        <title>Oryza genome evolution.</title>
        <authorList>
            <person name="Wing R.A."/>
            <person name="Panaud O."/>
            <person name="Oliveira A.C."/>
        </authorList>
    </citation>
    <scope>NUCLEOTIDE SEQUENCE</scope>
</reference>
<name>A0A0D9YEH2_9ORYZ</name>
<dbReference type="Gramene" id="OGLUM01G33700.1">
    <property type="protein sequence ID" value="OGLUM01G33700.1"/>
    <property type="gene ID" value="OGLUM01G33700"/>
</dbReference>
<reference evidence="2" key="2">
    <citation type="submission" date="2015-04" db="UniProtKB">
        <authorList>
            <consortium name="EnsemblPlants"/>
        </authorList>
    </citation>
    <scope>IDENTIFICATION</scope>
</reference>
<feature type="compositionally biased region" description="Basic and acidic residues" evidence="1">
    <location>
        <begin position="51"/>
        <end position="60"/>
    </location>
</feature>
<feature type="compositionally biased region" description="Low complexity" evidence="1">
    <location>
        <begin position="1"/>
        <end position="10"/>
    </location>
</feature>
<dbReference type="Proteomes" id="UP000026961">
    <property type="component" value="Chromosome 1"/>
</dbReference>
<proteinExistence type="predicted"/>
<reference evidence="2" key="3">
    <citation type="submission" date="2018-05" db="EMBL/GenBank/DDBJ databases">
        <title>OgluRS3 (Oryza glumaepatula Reference Sequence Version 3).</title>
        <authorList>
            <person name="Zhang J."/>
            <person name="Kudrna D."/>
            <person name="Lee S."/>
            <person name="Talag J."/>
            <person name="Welchert J."/>
            <person name="Wing R.A."/>
        </authorList>
    </citation>
    <scope>NUCLEOTIDE SEQUENCE [LARGE SCALE GENOMIC DNA]</scope>
</reference>
<protein>
    <submittedName>
        <fullName evidence="2">Uncharacterized protein</fullName>
    </submittedName>
</protein>
<accession>A0A0D9YEH2</accession>
<feature type="region of interest" description="Disordered" evidence="1">
    <location>
        <begin position="1"/>
        <end position="191"/>
    </location>
</feature>
<dbReference type="AlphaFoldDB" id="A0A0D9YEH2"/>